<protein>
    <submittedName>
        <fullName evidence="2">Uncharacterized protein</fullName>
    </submittedName>
</protein>
<dbReference type="EMBL" id="KZ819354">
    <property type="protein sequence ID" value="PWN45556.1"/>
    <property type="molecule type" value="Genomic_DNA"/>
</dbReference>
<reference evidence="2 3" key="1">
    <citation type="journal article" date="2018" name="Mol. Biol. Evol.">
        <title>Broad Genomic Sampling Reveals a Smut Pathogenic Ancestry of the Fungal Clade Ustilaginomycotina.</title>
        <authorList>
            <person name="Kijpornyongpan T."/>
            <person name="Mondo S.J."/>
            <person name="Barry K."/>
            <person name="Sandor L."/>
            <person name="Lee J."/>
            <person name="Lipzen A."/>
            <person name="Pangilinan J."/>
            <person name="LaButti K."/>
            <person name="Hainaut M."/>
            <person name="Henrissat B."/>
            <person name="Grigoriev I.V."/>
            <person name="Spatafora J.W."/>
            <person name="Aime M.C."/>
        </authorList>
    </citation>
    <scope>NUCLEOTIDE SEQUENCE [LARGE SCALE GENOMIC DNA]</scope>
    <source>
        <strain evidence="2 3">MCA 4658</strain>
    </source>
</reference>
<evidence type="ECO:0000313" key="3">
    <source>
        <dbReference type="Proteomes" id="UP000245783"/>
    </source>
</evidence>
<evidence type="ECO:0000256" key="1">
    <source>
        <dbReference type="SAM" id="MobiDB-lite"/>
    </source>
</evidence>
<feature type="compositionally biased region" description="Basic residues" evidence="1">
    <location>
        <begin position="60"/>
        <end position="76"/>
    </location>
</feature>
<feature type="compositionally biased region" description="Polar residues" evidence="1">
    <location>
        <begin position="456"/>
        <end position="465"/>
    </location>
</feature>
<dbReference type="Proteomes" id="UP000245783">
    <property type="component" value="Unassembled WGS sequence"/>
</dbReference>
<dbReference type="InParanoid" id="A0A316W6K5"/>
<feature type="compositionally biased region" description="Low complexity" evidence="1">
    <location>
        <begin position="292"/>
        <end position="306"/>
    </location>
</feature>
<feature type="compositionally biased region" description="Low complexity" evidence="1">
    <location>
        <begin position="371"/>
        <end position="387"/>
    </location>
</feature>
<feature type="region of interest" description="Disordered" evidence="1">
    <location>
        <begin position="292"/>
        <end position="333"/>
    </location>
</feature>
<evidence type="ECO:0000313" key="2">
    <source>
        <dbReference type="EMBL" id="PWN45556.1"/>
    </source>
</evidence>
<accession>A0A316W6K5</accession>
<organism evidence="2 3">
    <name type="scientific">Ceraceosorus guamensis</name>
    <dbReference type="NCBI Taxonomy" id="1522189"/>
    <lineage>
        <taxon>Eukaryota</taxon>
        <taxon>Fungi</taxon>
        <taxon>Dikarya</taxon>
        <taxon>Basidiomycota</taxon>
        <taxon>Ustilaginomycotina</taxon>
        <taxon>Exobasidiomycetes</taxon>
        <taxon>Ceraceosorales</taxon>
        <taxon>Ceraceosoraceae</taxon>
        <taxon>Ceraceosorus</taxon>
    </lineage>
</organism>
<dbReference type="RefSeq" id="XP_025372716.1">
    <property type="nucleotide sequence ID" value="XM_025515807.1"/>
</dbReference>
<dbReference type="AlphaFoldDB" id="A0A316W6K5"/>
<feature type="compositionally biased region" description="Basic and acidic residues" evidence="1">
    <location>
        <begin position="467"/>
        <end position="518"/>
    </location>
</feature>
<feature type="region of interest" description="Disordered" evidence="1">
    <location>
        <begin position="362"/>
        <end position="394"/>
    </location>
</feature>
<gene>
    <name evidence="2" type="ORF">IE81DRAFT_344462</name>
</gene>
<dbReference type="OrthoDB" id="10621897at2759"/>
<feature type="region of interest" description="Disordered" evidence="1">
    <location>
        <begin position="450"/>
        <end position="562"/>
    </location>
</feature>
<sequence>MPASPAKRQCTPSDSCSGSNNHYTDVSSDASASSDEDQRNATSSRENGTGKGRDDQQDRRKSKHRSKSHRRQRHKSVRADDSDTNLSPREWTEKQNSLIMKWLLAKPQRAVYFVHKGRHGLARGDASRWGAALYGLCWGELDRNMRPNEALAVMNKHIDVMKGIAMRVDENLSISGRMYSVAGLREKADAAIAAKNKLLTLILERDLRIIFDKARTQAWLPGMLDLIREKRRGEHGLTLATFRTADAAVTPVASRPNPSSAVLSAVGGSAGAASELESAESASGAECASGASSRATSATPARAAATNFGDHDDYNGWIDDQEHDDDDALESDHAHDDALESDHAHDDTLESDQEHVPQASIPRAIAPQLPSTSGNRLSRSSSTAARTTGDDTLEERAHVSEMIQLMRETIQAQADYRKADEERREDDIAREALERRRDRESFAATMLQAVRMLPSQPGSSATPNDLINERASENERQEVERASEEERQEVERASENDRQEVERVSENDRQEVERASEEERQEVEGLLQVSAGPPKRSKRTPLSVEPSMRELRPRPESMGARR</sequence>
<feature type="compositionally biased region" description="Polar residues" evidence="1">
    <location>
        <begin position="10"/>
        <end position="26"/>
    </location>
</feature>
<proteinExistence type="predicted"/>
<keyword evidence="3" id="KW-1185">Reference proteome</keyword>
<feature type="region of interest" description="Disordered" evidence="1">
    <location>
        <begin position="1"/>
        <end position="89"/>
    </location>
</feature>
<name>A0A316W6K5_9BASI</name>
<dbReference type="GeneID" id="37037677"/>
<feature type="compositionally biased region" description="Acidic residues" evidence="1">
    <location>
        <begin position="319"/>
        <end position="329"/>
    </location>
</feature>